<proteinExistence type="predicted"/>
<dbReference type="EMBL" id="CDMZ01003756">
    <property type="protein sequence ID" value="CEM47476.1"/>
    <property type="molecule type" value="Genomic_DNA"/>
</dbReference>
<evidence type="ECO:0000313" key="8">
    <source>
        <dbReference type="EMBL" id="CEM47476.1"/>
    </source>
</evidence>
<dbReference type="InterPro" id="IPR001293">
    <property type="entry name" value="Znf_TRAF"/>
</dbReference>
<organism evidence="8">
    <name type="scientific">Chromera velia CCMP2878</name>
    <dbReference type="NCBI Taxonomy" id="1169474"/>
    <lineage>
        <taxon>Eukaryota</taxon>
        <taxon>Sar</taxon>
        <taxon>Alveolata</taxon>
        <taxon>Colpodellida</taxon>
        <taxon>Chromeraceae</taxon>
        <taxon>Chromera</taxon>
    </lineage>
</organism>
<reference evidence="8" key="1">
    <citation type="submission" date="2014-11" db="EMBL/GenBank/DDBJ databases">
        <authorList>
            <person name="Otto D Thomas"/>
            <person name="Naeem Raeece"/>
        </authorList>
    </citation>
    <scope>NUCLEOTIDE SEQUENCE</scope>
</reference>
<dbReference type="InterPro" id="IPR013083">
    <property type="entry name" value="Znf_RING/FYVE/PHD"/>
</dbReference>
<dbReference type="PROSITE" id="PS50089">
    <property type="entry name" value="ZF_RING_2"/>
    <property type="match status" value="1"/>
</dbReference>
<evidence type="ECO:0000259" key="6">
    <source>
        <dbReference type="PROSITE" id="PS50089"/>
    </source>
</evidence>
<feature type="zinc finger region" description="TRAF-type" evidence="4">
    <location>
        <begin position="180"/>
        <end position="241"/>
    </location>
</feature>
<evidence type="ECO:0000256" key="2">
    <source>
        <dbReference type="ARBA" id="ARBA00022771"/>
    </source>
</evidence>
<dbReference type="PANTHER" id="PTHR10131">
    <property type="entry name" value="TNF RECEPTOR ASSOCIATED FACTOR"/>
    <property type="match status" value="1"/>
</dbReference>
<evidence type="ECO:0000259" key="7">
    <source>
        <dbReference type="PROSITE" id="PS50145"/>
    </source>
</evidence>
<gene>
    <name evidence="8" type="ORF">Cvel_31201</name>
</gene>
<protein>
    <recommendedName>
        <fullName evidence="9">TRAF-type domain-containing protein</fullName>
    </recommendedName>
</protein>
<evidence type="ECO:0000256" key="5">
    <source>
        <dbReference type="SAM" id="MobiDB-lite"/>
    </source>
</evidence>
<evidence type="ECO:0000256" key="1">
    <source>
        <dbReference type="ARBA" id="ARBA00022723"/>
    </source>
</evidence>
<evidence type="ECO:0000256" key="4">
    <source>
        <dbReference type="PROSITE-ProRule" id="PRU00207"/>
    </source>
</evidence>
<dbReference type="PROSITE" id="PS50145">
    <property type="entry name" value="ZF_TRAF"/>
    <property type="match status" value="1"/>
</dbReference>
<keyword evidence="1 4" id="KW-0479">Metal-binding</keyword>
<feature type="domain" description="TRAF-type" evidence="7">
    <location>
        <begin position="180"/>
        <end position="241"/>
    </location>
</feature>
<dbReference type="AlphaFoldDB" id="A0A0G4HSV3"/>
<feature type="region of interest" description="Disordered" evidence="5">
    <location>
        <begin position="520"/>
        <end position="603"/>
    </location>
</feature>
<dbReference type="SUPFAM" id="SSF49599">
    <property type="entry name" value="TRAF domain-like"/>
    <property type="match status" value="1"/>
</dbReference>
<dbReference type="GO" id="GO:0008270">
    <property type="term" value="F:zinc ion binding"/>
    <property type="evidence" value="ECO:0007669"/>
    <property type="project" value="UniProtKB-KW"/>
</dbReference>
<dbReference type="GO" id="GO:0043122">
    <property type="term" value="P:regulation of canonical NF-kappaB signal transduction"/>
    <property type="evidence" value="ECO:0007669"/>
    <property type="project" value="TreeGrafter"/>
</dbReference>
<sequence length="603" mass="66084">MFLHNSVFGAGFSVIQGVATAARNTLGFRRSSAQARDAPPLRLTSVPNTGDLLVRVKDEYGEMFCEARAVDPGQVDRFICSICYCLVSNPYVLDCDGGHFFCLECLDKHVAHFLQNVKDGNDSSSSEDVICRCPLCNKEATRMHPLGDTMRRYIHETFQWTCTHEREGCKFVGTVTQMSAHIEKECPFVPFTCSDCRRHIPRKDVDSHAATGRCKLPCDLCKVPLSMTEREAHTAECLRRVCCGHCGEHLQGACLKDHLESVCPEGEEICQVEGCGARVRRKHLSQHAKEKSEFHASLLSGQLLKERKRRMDAEAALRDSLHSVFLLRQAEKSRRTRDDENRRDAYEKEFDTFIERVETAIELARGTESGGVVRTRGGGERLEDAVALVSVKMSLEGGQLQIDREETEGAEMLILPLRVVFELYPWRTGGRSRQKAVLSHCEQRCISDRISARQKTDFIASTPAEKAVRVIIQKGCVSLWMENSGLAPSTAPPPPASPAMIWQAFEDVVSLSVSRPLLPLSAGGRGPGRAESQADVSTGPGRHLSSGPRSGPSLTGAGAGGSVDVPTGGVGLARAPNPALTDQLDGRPSVCVPSSVSEWRVGE</sequence>
<dbReference type="Gene3D" id="3.30.40.10">
    <property type="entry name" value="Zinc/RING finger domain, C3HC4 (zinc finger)"/>
    <property type="match status" value="3"/>
</dbReference>
<dbReference type="InterPro" id="IPR001841">
    <property type="entry name" value="Znf_RING"/>
</dbReference>
<name>A0A0G4HSV3_9ALVE</name>
<keyword evidence="2 4" id="KW-0863">Zinc-finger</keyword>
<feature type="domain" description="RING-type" evidence="6">
    <location>
        <begin position="80"/>
        <end position="137"/>
    </location>
</feature>
<dbReference type="SUPFAM" id="SSF57850">
    <property type="entry name" value="RING/U-box"/>
    <property type="match status" value="1"/>
</dbReference>
<evidence type="ECO:0000256" key="3">
    <source>
        <dbReference type="ARBA" id="ARBA00022833"/>
    </source>
</evidence>
<dbReference type="VEuPathDB" id="CryptoDB:Cvel_31201"/>
<accession>A0A0G4HSV3</accession>
<evidence type="ECO:0008006" key="9">
    <source>
        <dbReference type="Google" id="ProtNLM"/>
    </source>
</evidence>
<dbReference type="PANTHER" id="PTHR10131:SF157">
    <property type="entry name" value="RECEPTOR-ASSOCIATED FACTOR, PUTATIVE-RELATED"/>
    <property type="match status" value="1"/>
</dbReference>
<keyword evidence="3 4" id="KW-0862">Zinc</keyword>